<proteinExistence type="predicted"/>
<comment type="caution">
    <text evidence="2">The sequence shown here is derived from an EMBL/GenBank/DDBJ whole genome shotgun (WGS) entry which is preliminary data.</text>
</comment>
<protein>
    <submittedName>
        <fullName evidence="2">Uncharacterized protein</fullName>
    </submittedName>
</protein>
<evidence type="ECO:0000313" key="2">
    <source>
        <dbReference type="EMBL" id="MPL71909.1"/>
    </source>
</evidence>
<gene>
    <name evidence="2" type="ORF">SDC9_17688</name>
</gene>
<reference evidence="2" key="1">
    <citation type="submission" date="2019-08" db="EMBL/GenBank/DDBJ databases">
        <authorList>
            <person name="Kucharzyk K."/>
            <person name="Murdoch R.W."/>
            <person name="Higgins S."/>
            <person name="Loffler F."/>
        </authorList>
    </citation>
    <scope>NUCLEOTIDE SEQUENCE</scope>
</reference>
<evidence type="ECO:0000256" key="1">
    <source>
        <dbReference type="SAM" id="Coils"/>
    </source>
</evidence>
<organism evidence="2">
    <name type="scientific">bioreactor metagenome</name>
    <dbReference type="NCBI Taxonomy" id="1076179"/>
    <lineage>
        <taxon>unclassified sequences</taxon>
        <taxon>metagenomes</taxon>
        <taxon>ecological metagenomes</taxon>
    </lineage>
</organism>
<accession>A0A644TZ29</accession>
<sequence>MSKANNNITDYIRKNTAERFRAYEKEDDGYCFSISLTFTNASYPEIKIALQETGAANFESKFNEAVSQGKKLGADRIIIREFTDPELPSIVERADLRQEIPLNLAKEKPATPRKKQQPEGLGMAQVNELVQAGMSTQQKELEIMRLKNEHERALEKKDREIEKIQEVLTKKQEELDETISSLKEQDKRVEELEDQLEEAKENQWSINKVPIGKVAADMALTFLQKKPQILSGILPAETVKSIFGSGDEAQEAAPGGQSAAGEPDQRQQYYDFVLQYMTTLNDEDFGFFLQLINAINQDASKLQLLASMANEQTSKSQ</sequence>
<dbReference type="AlphaFoldDB" id="A0A644TZ29"/>
<name>A0A644TZ29_9ZZZZ</name>
<dbReference type="EMBL" id="VSSQ01000062">
    <property type="protein sequence ID" value="MPL71909.1"/>
    <property type="molecule type" value="Genomic_DNA"/>
</dbReference>
<feature type="coiled-coil region" evidence="1">
    <location>
        <begin position="136"/>
        <end position="209"/>
    </location>
</feature>
<keyword evidence="1" id="KW-0175">Coiled coil</keyword>